<keyword evidence="7" id="KW-1185">Reference proteome</keyword>
<keyword evidence="2" id="KW-0479">Metal-binding</keyword>
<keyword evidence="4" id="KW-0456">Lyase</keyword>
<dbReference type="PANTHER" id="PTHR33337">
    <property type="entry name" value="GFA DOMAIN-CONTAINING PROTEIN"/>
    <property type="match status" value="1"/>
</dbReference>
<organism evidence="6 7">
    <name type="scientific">Kitasatospora cystarginea</name>
    <dbReference type="NCBI Taxonomy" id="58350"/>
    <lineage>
        <taxon>Bacteria</taxon>
        <taxon>Bacillati</taxon>
        <taxon>Actinomycetota</taxon>
        <taxon>Actinomycetes</taxon>
        <taxon>Kitasatosporales</taxon>
        <taxon>Streptomycetaceae</taxon>
        <taxon>Kitasatospora</taxon>
    </lineage>
</organism>
<dbReference type="Pfam" id="PF04828">
    <property type="entry name" value="GFA"/>
    <property type="match status" value="1"/>
</dbReference>
<dbReference type="Gene3D" id="3.90.1590.10">
    <property type="entry name" value="glutathione-dependent formaldehyde- activating enzyme (gfa)"/>
    <property type="match status" value="1"/>
</dbReference>
<reference evidence="6 7" key="1">
    <citation type="journal article" date="2019" name="Int. J. Syst. Evol. Microbiol.">
        <title>The Global Catalogue of Microorganisms (GCM) 10K type strain sequencing project: providing services to taxonomists for standard genome sequencing and annotation.</title>
        <authorList>
            <consortium name="The Broad Institute Genomics Platform"/>
            <consortium name="The Broad Institute Genome Sequencing Center for Infectious Disease"/>
            <person name="Wu L."/>
            <person name="Ma J."/>
        </authorList>
    </citation>
    <scope>NUCLEOTIDE SEQUENCE [LARGE SCALE GENOMIC DNA]</scope>
    <source>
        <strain evidence="6 7">JCM 7356</strain>
    </source>
</reference>
<evidence type="ECO:0000256" key="2">
    <source>
        <dbReference type="ARBA" id="ARBA00022723"/>
    </source>
</evidence>
<evidence type="ECO:0000313" key="6">
    <source>
        <dbReference type="EMBL" id="GAA2282622.1"/>
    </source>
</evidence>
<accession>A0ABN3F281</accession>
<name>A0ABN3F281_9ACTN</name>
<dbReference type="RefSeq" id="WP_344641532.1">
    <property type="nucleotide sequence ID" value="NZ_BAAATR010000103.1"/>
</dbReference>
<comment type="similarity">
    <text evidence="1">Belongs to the Gfa family.</text>
</comment>
<dbReference type="PROSITE" id="PS51891">
    <property type="entry name" value="CENP_V_GFA"/>
    <property type="match status" value="1"/>
</dbReference>
<keyword evidence="3" id="KW-0862">Zinc</keyword>
<feature type="domain" description="CENP-V/GFA" evidence="5">
    <location>
        <begin position="11"/>
        <end position="120"/>
    </location>
</feature>
<protein>
    <recommendedName>
        <fullName evidence="5">CENP-V/GFA domain-containing protein</fullName>
    </recommendedName>
</protein>
<dbReference type="Proteomes" id="UP001500305">
    <property type="component" value="Unassembled WGS sequence"/>
</dbReference>
<dbReference type="InterPro" id="IPR011057">
    <property type="entry name" value="Mss4-like_sf"/>
</dbReference>
<dbReference type="PANTHER" id="PTHR33337:SF40">
    <property type="entry name" value="CENP-V_GFA DOMAIN-CONTAINING PROTEIN-RELATED"/>
    <property type="match status" value="1"/>
</dbReference>
<proteinExistence type="inferred from homology"/>
<dbReference type="InterPro" id="IPR006913">
    <property type="entry name" value="CENP-V/GFA"/>
</dbReference>
<evidence type="ECO:0000259" key="5">
    <source>
        <dbReference type="PROSITE" id="PS51891"/>
    </source>
</evidence>
<dbReference type="SUPFAM" id="SSF51316">
    <property type="entry name" value="Mss4-like"/>
    <property type="match status" value="1"/>
</dbReference>
<evidence type="ECO:0000256" key="4">
    <source>
        <dbReference type="ARBA" id="ARBA00023239"/>
    </source>
</evidence>
<sequence length="137" mass="15065">MTELNAPSELRAGRCRCGDITYEVTGVPDDPHLCSCEHCTHLCGGPAMAWVGFHREALTWTGPGGEPTWYATWPTLHRGFCPRCGTPLVSITDDSPMIMVTAFSLDDQTGLEPLGHSFREKAAPWMTITLAHEPQPR</sequence>
<evidence type="ECO:0000256" key="3">
    <source>
        <dbReference type="ARBA" id="ARBA00022833"/>
    </source>
</evidence>
<dbReference type="EMBL" id="BAAATR010000103">
    <property type="protein sequence ID" value="GAA2282622.1"/>
    <property type="molecule type" value="Genomic_DNA"/>
</dbReference>
<gene>
    <name evidence="6" type="ORF">GCM10010430_80510</name>
</gene>
<evidence type="ECO:0000313" key="7">
    <source>
        <dbReference type="Proteomes" id="UP001500305"/>
    </source>
</evidence>
<evidence type="ECO:0000256" key="1">
    <source>
        <dbReference type="ARBA" id="ARBA00005495"/>
    </source>
</evidence>
<comment type="caution">
    <text evidence="6">The sequence shown here is derived from an EMBL/GenBank/DDBJ whole genome shotgun (WGS) entry which is preliminary data.</text>
</comment>